<keyword evidence="6 7" id="KW-0030">Aminoacyl-tRNA synthetase</keyword>
<evidence type="ECO:0000256" key="8">
    <source>
        <dbReference type="RuleBase" id="RU363037"/>
    </source>
</evidence>
<keyword evidence="8" id="KW-0648">Protein biosynthesis</keyword>
<dbReference type="Pfam" id="PF03745">
    <property type="entry name" value="DUF309"/>
    <property type="match status" value="1"/>
</dbReference>
<dbReference type="Pfam" id="PF00749">
    <property type="entry name" value="tRNA-synt_1c"/>
    <property type="match status" value="1"/>
</dbReference>
<dbReference type="EMBL" id="WEGI01000005">
    <property type="protein sequence ID" value="MQY26850.1"/>
    <property type="molecule type" value="Genomic_DNA"/>
</dbReference>
<dbReference type="PANTHER" id="PTHR43311">
    <property type="entry name" value="GLUTAMATE--TRNA LIGASE"/>
    <property type="match status" value="1"/>
</dbReference>
<comment type="caution">
    <text evidence="11">The sequence shown here is derived from an EMBL/GenBank/DDBJ whole genome shotgun (WGS) entry which is preliminary data.</text>
</comment>
<dbReference type="PROSITE" id="PS00178">
    <property type="entry name" value="AA_TRNA_LIGASE_I"/>
    <property type="match status" value="1"/>
</dbReference>
<dbReference type="InterPro" id="IPR014729">
    <property type="entry name" value="Rossmann-like_a/b/a_fold"/>
</dbReference>
<name>A0A7K0DM58_9NOCA</name>
<keyword evidence="12" id="KW-1185">Reference proteome</keyword>
<dbReference type="PRINTS" id="PR00987">
    <property type="entry name" value="TRNASYNTHGLU"/>
</dbReference>
<dbReference type="NCBIfam" id="TIGR03838">
    <property type="entry name" value="queuosine_YadB"/>
    <property type="match status" value="1"/>
</dbReference>
<feature type="binding site" evidence="7">
    <location>
        <position position="223"/>
    </location>
    <ligand>
        <name>L-glutamate</name>
        <dbReference type="ChEBI" id="CHEBI:29985"/>
    </ligand>
</feature>
<protein>
    <recommendedName>
        <fullName evidence="7">Glutamyl-Q tRNA(Asp) synthetase</fullName>
        <shortName evidence="7">Glu-Q-RSs</shortName>
        <ecNumber evidence="7">6.1.1.-</ecNumber>
    </recommendedName>
</protein>
<dbReference type="InterPro" id="IPR049940">
    <property type="entry name" value="GluQ/Sye"/>
</dbReference>
<evidence type="ECO:0000259" key="10">
    <source>
        <dbReference type="Pfam" id="PF00749"/>
    </source>
</evidence>
<evidence type="ECO:0000256" key="3">
    <source>
        <dbReference type="ARBA" id="ARBA00022741"/>
    </source>
</evidence>
<sequence>MPGSRARVARTGYSRSGAGGQNGPVSERDRDDAGHARNARPRDRLGRPLPPGSVGVPRIPEDLQLTSRQTLDYAQRLLDDGTAFHAHEVLEAAWKNGPIAEKMLWQGLAQYAVGLTHIQRGNPKGARLLLERAVGRLTAAEPVPYDIDAAGLIARARELLAELAAGRLPTQSRLHPPLRRPVPGAGRFAPSPSGDLHLGNLRTALLAWLFARSTGREFGIRVEDLDRDRSRPEIAERQLADLAAIGLDWDGPVVWQSQRLSRHHAATERLTAAGLTYECYCTRKEIQQAATAPHGPLGAYPGTCRELSAAERAARSADGRPAALRLRSEVTEFDIIDEIHGHYRGLVDDFVLRRGDGTPAYNLAVVVDDSEQDFDHVVRGDDLLPATPRQAYLATLLGFEVPRYAHVPLVLNSEGKRLAKRDGAVTLADRLAAGETAEQVTALLAGSIAPAARTTAELLRTFDPETLSHSPWILEPIGLLRRG</sequence>
<feature type="short sequence motif" description="'KMSKS' region" evidence="7">
    <location>
        <begin position="417"/>
        <end position="421"/>
    </location>
</feature>
<feature type="binding site" evidence="7">
    <location>
        <begin position="187"/>
        <end position="191"/>
    </location>
    <ligand>
        <name>L-glutamate</name>
        <dbReference type="ChEBI" id="CHEBI:29985"/>
    </ligand>
</feature>
<evidence type="ECO:0000256" key="4">
    <source>
        <dbReference type="ARBA" id="ARBA00022833"/>
    </source>
</evidence>
<feature type="binding site" evidence="7">
    <location>
        <position position="281"/>
    </location>
    <ligand>
        <name>Zn(2+)</name>
        <dbReference type="ChEBI" id="CHEBI:29105"/>
    </ligand>
</feature>
<dbReference type="NCBIfam" id="NF004314">
    <property type="entry name" value="PRK05710.1-3"/>
    <property type="match status" value="1"/>
</dbReference>
<evidence type="ECO:0000256" key="1">
    <source>
        <dbReference type="ARBA" id="ARBA00022598"/>
    </source>
</evidence>
<evidence type="ECO:0000313" key="12">
    <source>
        <dbReference type="Proteomes" id="UP000431401"/>
    </source>
</evidence>
<keyword evidence="2 7" id="KW-0479">Metal-binding</keyword>
<dbReference type="InterPro" id="IPR020058">
    <property type="entry name" value="Glu/Gln-tRNA-synth_Ib_cat-dom"/>
</dbReference>
<dbReference type="InterPro" id="IPR022380">
    <property type="entry name" value="Glu-Q_tRNA(Asp)_Synthase"/>
</dbReference>
<feature type="domain" description="Glutamyl/glutaminyl-tRNA synthetase class Ib catalytic" evidence="10">
    <location>
        <begin position="187"/>
        <end position="430"/>
    </location>
</feature>
<dbReference type="AlphaFoldDB" id="A0A7K0DM58"/>
<comment type="similarity">
    <text evidence="7">Belongs to the class-I aminoacyl-tRNA synthetase family. GluQ subfamily.</text>
</comment>
<dbReference type="PANTHER" id="PTHR43311:SF1">
    <property type="entry name" value="GLUTAMYL-Q TRNA(ASP) SYNTHETASE"/>
    <property type="match status" value="1"/>
</dbReference>
<dbReference type="HAMAP" id="MF_01428">
    <property type="entry name" value="Glu_Q_tRNA_synth"/>
    <property type="match status" value="1"/>
</dbReference>
<evidence type="ECO:0000256" key="2">
    <source>
        <dbReference type="ARBA" id="ARBA00022723"/>
    </source>
</evidence>
<dbReference type="SUPFAM" id="SSF140663">
    <property type="entry name" value="TTHA0068-like"/>
    <property type="match status" value="1"/>
</dbReference>
<evidence type="ECO:0000256" key="7">
    <source>
        <dbReference type="HAMAP-Rule" id="MF_01428"/>
    </source>
</evidence>
<dbReference type="Gene3D" id="1.10.3450.10">
    <property type="entry name" value="TTHA0068-like"/>
    <property type="match status" value="1"/>
</dbReference>
<dbReference type="EC" id="6.1.1.-" evidence="7"/>
<dbReference type="Gene3D" id="3.40.50.620">
    <property type="entry name" value="HUPs"/>
    <property type="match status" value="1"/>
</dbReference>
<reference evidence="11 12" key="1">
    <citation type="submission" date="2019-10" db="EMBL/GenBank/DDBJ databases">
        <title>Nocardia macrotermitis sp. nov. and Nocardia aurantia sp. nov., isolated from the gut of fungus growing-termite Macrotermes natalensis.</title>
        <authorList>
            <person name="Benndorf R."/>
            <person name="Schwitalla J."/>
            <person name="Martin K."/>
            <person name="De Beer W."/>
            <person name="Kaster A.-K."/>
            <person name="Vollmers J."/>
            <person name="Poulsen M."/>
            <person name="Beemelmanns C."/>
        </authorList>
    </citation>
    <scope>NUCLEOTIDE SEQUENCE [LARGE SCALE GENOMIC DNA]</scope>
    <source>
        <strain evidence="11 12">RB56</strain>
    </source>
</reference>
<dbReference type="GO" id="GO:0005829">
    <property type="term" value="C:cytosol"/>
    <property type="evidence" value="ECO:0007669"/>
    <property type="project" value="TreeGrafter"/>
</dbReference>
<feature type="binding site" evidence="7">
    <location>
        <position position="361"/>
    </location>
    <ligand>
        <name>L-glutamate</name>
        <dbReference type="ChEBI" id="CHEBI:29985"/>
    </ligand>
</feature>
<feature type="binding site" evidence="7">
    <location>
        <position position="304"/>
    </location>
    <ligand>
        <name>Zn(2+)</name>
        <dbReference type="ChEBI" id="CHEBI:29105"/>
    </ligand>
</feature>
<feature type="binding site" evidence="7">
    <location>
        <position position="379"/>
    </location>
    <ligand>
        <name>L-glutamate</name>
        <dbReference type="ChEBI" id="CHEBI:29985"/>
    </ligand>
</feature>
<gene>
    <name evidence="7 11" type="primary">gluQ</name>
    <name evidence="11" type="ORF">NRB56_24250</name>
</gene>
<dbReference type="InterPro" id="IPR023203">
    <property type="entry name" value="TTHA0068_sf"/>
</dbReference>
<dbReference type="GO" id="GO:0005524">
    <property type="term" value="F:ATP binding"/>
    <property type="evidence" value="ECO:0007669"/>
    <property type="project" value="UniProtKB-KW"/>
</dbReference>
<feature type="short sequence motif" description="'HIGH' region" evidence="7">
    <location>
        <begin position="190"/>
        <end position="200"/>
    </location>
</feature>
<dbReference type="InterPro" id="IPR000924">
    <property type="entry name" value="Glu/Gln-tRNA-synth"/>
</dbReference>
<dbReference type="NCBIfam" id="NF004315">
    <property type="entry name" value="PRK05710.1-4"/>
    <property type="match status" value="1"/>
</dbReference>
<proteinExistence type="inferred from homology"/>
<comment type="cofactor">
    <cofactor evidence="7">
        <name>Zn(2+)</name>
        <dbReference type="ChEBI" id="CHEBI:29105"/>
    </cofactor>
    <text evidence="7">Binds 1 zinc ion per subunit.</text>
</comment>
<keyword evidence="5 7" id="KW-0067">ATP-binding</keyword>
<organism evidence="11 12">
    <name type="scientific">Nocardia aurantia</name>
    <dbReference type="NCBI Taxonomy" id="2585199"/>
    <lineage>
        <taxon>Bacteria</taxon>
        <taxon>Bacillati</taxon>
        <taxon>Actinomycetota</taxon>
        <taxon>Actinomycetes</taxon>
        <taxon>Mycobacteriales</taxon>
        <taxon>Nocardiaceae</taxon>
        <taxon>Nocardia</taxon>
    </lineage>
</organism>
<evidence type="ECO:0000313" key="11">
    <source>
        <dbReference type="EMBL" id="MQY26850.1"/>
    </source>
</evidence>
<dbReference type="GO" id="GO:0004818">
    <property type="term" value="F:glutamate-tRNA ligase activity"/>
    <property type="evidence" value="ECO:0007669"/>
    <property type="project" value="TreeGrafter"/>
</dbReference>
<feature type="binding site" evidence="7">
    <location>
        <position position="420"/>
    </location>
    <ligand>
        <name>ATP</name>
        <dbReference type="ChEBI" id="CHEBI:30616"/>
    </ligand>
</feature>
<dbReference type="InterPro" id="IPR001412">
    <property type="entry name" value="aa-tRNA-synth_I_CS"/>
</dbReference>
<dbReference type="GO" id="GO:0006400">
    <property type="term" value="P:tRNA modification"/>
    <property type="evidence" value="ECO:0007669"/>
    <property type="project" value="InterPro"/>
</dbReference>
<feature type="compositionally biased region" description="Basic and acidic residues" evidence="9">
    <location>
        <begin position="26"/>
        <end position="46"/>
    </location>
</feature>
<keyword evidence="1 7" id="KW-0436">Ligase</keyword>
<accession>A0A7K0DM58</accession>
<dbReference type="SUPFAM" id="SSF52374">
    <property type="entry name" value="Nucleotidylyl transferase"/>
    <property type="match status" value="1"/>
</dbReference>
<dbReference type="GO" id="GO:0008270">
    <property type="term" value="F:zinc ion binding"/>
    <property type="evidence" value="ECO:0007669"/>
    <property type="project" value="UniProtKB-UniRule"/>
</dbReference>
<feature type="binding site" evidence="7">
    <location>
        <position position="279"/>
    </location>
    <ligand>
        <name>Zn(2+)</name>
        <dbReference type="ChEBI" id="CHEBI:29105"/>
    </ligand>
</feature>
<evidence type="ECO:0000256" key="9">
    <source>
        <dbReference type="SAM" id="MobiDB-lite"/>
    </source>
</evidence>
<comment type="function">
    <text evidence="7">Catalyzes the tRNA-independent activation of glutamate in presence of ATP and the subsequent transfer of glutamate onto a tRNA(Asp). Glutamate is transferred on the 2-amino-5-(4,5-dihydroxy-2-cyclopenten-1-yl) moiety of the queuosine in the wobble position of the QUC anticodon.</text>
</comment>
<dbReference type="GO" id="GO:0006424">
    <property type="term" value="P:glutamyl-tRNA aminoacylation"/>
    <property type="evidence" value="ECO:0007669"/>
    <property type="project" value="InterPro"/>
</dbReference>
<evidence type="ECO:0000256" key="5">
    <source>
        <dbReference type="ARBA" id="ARBA00022840"/>
    </source>
</evidence>
<dbReference type="Proteomes" id="UP000431401">
    <property type="component" value="Unassembled WGS sequence"/>
</dbReference>
<evidence type="ECO:0000256" key="6">
    <source>
        <dbReference type="ARBA" id="ARBA00023146"/>
    </source>
</evidence>
<feature type="binding site" evidence="7">
    <location>
        <position position="300"/>
    </location>
    <ligand>
        <name>Zn(2+)</name>
        <dbReference type="ChEBI" id="CHEBI:29105"/>
    </ligand>
</feature>
<dbReference type="InterPro" id="IPR005500">
    <property type="entry name" value="DUF309"/>
</dbReference>
<keyword evidence="3 7" id="KW-0547">Nucleotide-binding</keyword>
<feature type="region of interest" description="Disordered" evidence="9">
    <location>
        <begin position="1"/>
        <end position="59"/>
    </location>
</feature>
<keyword evidence="4 7" id="KW-0862">Zinc</keyword>